<sequence>MSDASTAGDPLARLHDVSDALVAAYRARCQHPESAHAARCSHCENIAEVLDMIRCAADSAFEASALRAHFQQELRALLGHAPLGAVAVTTA</sequence>
<dbReference type="EMBL" id="SHKI01000006">
    <property type="protein sequence ID" value="RZT62774.1"/>
    <property type="molecule type" value="Genomic_DNA"/>
</dbReference>
<organism evidence="1 2">
    <name type="scientific">Leucobacter luti</name>
    <dbReference type="NCBI Taxonomy" id="340320"/>
    <lineage>
        <taxon>Bacteria</taxon>
        <taxon>Bacillati</taxon>
        <taxon>Actinomycetota</taxon>
        <taxon>Actinomycetes</taxon>
        <taxon>Micrococcales</taxon>
        <taxon>Microbacteriaceae</taxon>
        <taxon>Leucobacter</taxon>
    </lineage>
</organism>
<reference evidence="1 2" key="1">
    <citation type="journal article" date="2015" name="Stand. Genomic Sci.">
        <title>Genomic Encyclopedia of Bacterial and Archaeal Type Strains, Phase III: the genomes of soil and plant-associated and newly described type strains.</title>
        <authorList>
            <person name="Whitman W.B."/>
            <person name="Woyke T."/>
            <person name="Klenk H.P."/>
            <person name="Zhou Y."/>
            <person name="Lilburn T.G."/>
            <person name="Beck B.J."/>
            <person name="De Vos P."/>
            <person name="Vandamme P."/>
            <person name="Eisen J.A."/>
            <person name="Garrity G."/>
            <person name="Hugenholtz P."/>
            <person name="Kyrpides N.C."/>
        </authorList>
    </citation>
    <scope>NUCLEOTIDE SEQUENCE [LARGE SCALE GENOMIC DNA]</scope>
    <source>
        <strain evidence="1 2">RF6</strain>
    </source>
</reference>
<keyword evidence="2" id="KW-1185">Reference proteome</keyword>
<proteinExistence type="predicted"/>
<dbReference type="OrthoDB" id="4991383at2"/>
<protein>
    <submittedName>
        <fullName evidence="1">Uncharacterized protein</fullName>
    </submittedName>
</protein>
<evidence type="ECO:0000313" key="1">
    <source>
        <dbReference type="EMBL" id="RZT62774.1"/>
    </source>
</evidence>
<dbReference type="AlphaFoldDB" id="A0A4Q7TPS0"/>
<name>A0A4Q7TPS0_9MICO</name>
<comment type="caution">
    <text evidence="1">The sequence shown here is derived from an EMBL/GenBank/DDBJ whole genome shotgun (WGS) entry which is preliminary data.</text>
</comment>
<dbReference type="RefSeq" id="WP_130454646.1">
    <property type="nucleotide sequence ID" value="NZ_QYAG01000002.1"/>
</dbReference>
<evidence type="ECO:0000313" key="2">
    <source>
        <dbReference type="Proteomes" id="UP000291832"/>
    </source>
</evidence>
<dbReference type="Proteomes" id="UP000291832">
    <property type="component" value="Unassembled WGS sequence"/>
</dbReference>
<accession>A0A4Q7TPS0</accession>
<gene>
    <name evidence="1" type="ORF">EV139_2479</name>
</gene>